<evidence type="ECO:0000256" key="5">
    <source>
        <dbReference type="ARBA" id="ARBA00022741"/>
    </source>
</evidence>
<dbReference type="eggNOG" id="COG0194">
    <property type="taxonomic scope" value="Bacteria"/>
</dbReference>
<evidence type="ECO:0000256" key="9">
    <source>
        <dbReference type="HAMAP-Rule" id="MF_00328"/>
    </source>
</evidence>
<dbReference type="PROSITE" id="PS50052">
    <property type="entry name" value="GUANYLATE_KINASE_2"/>
    <property type="match status" value="1"/>
</dbReference>
<comment type="function">
    <text evidence="9">Essential for recycling GMP and indirectly, cGMP.</text>
</comment>
<dbReference type="InterPro" id="IPR008145">
    <property type="entry name" value="GK/Ca_channel_bsu"/>
</dbReference>
<dbReference type="FunFam" id="3.30.63.10:FF:000002">
    <property type="entry name" value="Guanylate kinase 1"/>
    <property type="match status" value="1"/>
</dbReference>
<organism evidence="11 12">
    <name type="scientific">Aminomonas paucivorans DSM 12260</name>
    <dbReference type="NCBI Taxonomy" id="584708"/>
    <lineage>
        <taxon>Bacteria</taxon>
        <taxon>Thermotogati</taxon>
        <taxon>Synergistota</taxon>
        <taxon>Synergistia</taxon>
        <taxon>Synergistales</taxon>
        <taxon>Synergistaceae</taxon>
        <taxon>Aminomonas</taxon>
    </lineage>
</organism>
<accession>E3CYA8</accession>
<evidence type="ECO:0000256" key="6">
    <source>
        <dbReference type="ARBA" id="ARBA00022777"/>
    </source>
</evidence>
<dbReference type="HOGENOM" id="CLU_001715_1_2_0"/>
<keyword evidence="5 9" id="KW-0547">Nucleotide-binding</keyword>
<evidence type="ECO:0000256" key="2">
    <source>
        <dbReference type="ARBA" id="ARBA00012961"/>
    </source>
</evidence>
<dbReference type="Gene3D" id="3.40.50.300">
    <property type="entry name" value="P-loop containing nucleotide triphosphate hydrolases"/>
    <property type="match status" value="1"/>
</dbReference>
<gene>
    <name evidence="9" type="primary">gmk</name>
    <name evidence="11" type="ORF">Apau_1215</name>
</gene>
<dbReference type="PANTHER" id="PTHR23117">
    <property type="entry name" value="GUANYLATE KINASE-RELATED"/>
    <property type="match status" value="1"/>
</dbReference>
<dbReference type="SMART" id="SM00072">
    <property type="entry name" value="GuKc"/>
    <property type="match status" value="1"/>
</dbReference>
<keyword evidence="12" id="KW-1185">Reference proteome</keyword>
<evidence type="ECO:0000256" key="3">
    <source>
        <dbReference type="ARBA" id="ARBA00016296"/>
    </source>
</evidence>
<dbReference type="EC" id="2.7.4.8" evidence="2 9"/>
<dbReference type="Proteomes" id="UP000005096">
    <property type="component" value="Chromosome"/>
</dbReference>
<dbReference type="HAMAP" id="MF_00328">
    <property type="entry name" value="Guanylate_kinase"/>
    <property type="match status" value="1"/>
</dbReference>
<feature type="domain" description="Guanylate kinase-like" evidence="10">
    <location>
        <begin position="4"/>
        <end position="182"/>
    </location>
</feature>
<evidence type="ECO:0000256" key="4">
    <source>
        <dbReference type="ARBA" id="ARBA00022679"/>
    </source>
</evidence>
<dbReference type="InterPro" id="IPR020590">
    <property type="entry name" value="Guanylate_kinase_CS"/>
</dbReference>
<dbReference type="STRING" id="584708.Apau_1215"/>
<dbReference type="CDD" id="cd00071">
    <property type="entry name" value="GMPK"/>
    <property type="match status" value="1"/>
</dbReference>
<name>E3CYA8_9BACT</name>
<dbReference type="GO" id="GO:0005524">
    <property type="term" value="F:ATP binding"/>
    <property type="evidence" value="ECO:0007669"/>
    <property type="project" value="UniProtKB-UniRule"/>
</dbReference>
<dbReference type="PaxDb" id="584708-Apau_1215"/>
<keyword evidence="4 9" id="KW-0808">Transferase</keyword>
<feature type="binding site" evidence="9">
    <location>
        <begin position="11"/>
        <end position="18"/>
    </location>
    <ligand>
        <name>ATP</name>
        <dbReference type="ChEBI" id="CHEBI:30616"/>
    </ligand>
</feature>
<dbReference type="PANTHER" id="PTHR23117:SF13">
    <property type="entry name" value="GUANYLATE KINASE"/>
    <property type="match status" value="1"/>
</dbReference>
<dbReference type="PROSITE" id="PS00856">
    <property type="entry name" value="GUANYLATE_KINASE_1"/>
    <property type="match status" value="1"/>
</dbReference>
<dbReference type="RefSeq" id="WP_006300843.1">
    <property type="nucleotide sequence ID" value="NZ_CM001022.1"/>
</dbReference>
<dbReference type="SUPFAM" id="SSF52540">
    <property type="entry name" value="P-loop containing nucleoside triphosphate hydrolases"/>
    <property type="match status" value="1"/>
</dbReference>
<dbReference type="OrthoDB" id="9808150at2"/>
<dbReference type="GO" id="GO:0005829">
    <property type="term" value="C:cytosol"/>
    <property type="evidence" value="ECO:0007669"/>
    <property type="project" value="TreeGrafter"/>
</dbReference>
<comment type="subcellular location">
    <subcellularLocation>
        <location evidence="9">Cytoplasm</location>
    </subcellularLocation>
</comment>
<dbReference type="Pfam" id="PF00625">
    <property type="entry name" value="Guanylate_kin"/>
    <property type="match status" value="1"/>
</dbReference>
<evidence type="ECO:0000256" key="7">
    <source>
        <dbReference type="ARBA" id="ARBA00022840"/>
    </source>
</evidence>
<dbReference type="NCBIfam" id="TIGR03263">
    <property type="entry name" value="guanyl_kin"/>
    <property type="match status" value="1"/>
</dbReference>
<evidence type="ECO:0000259" key="10">
    <source>
        <dbReference type="PROSITE" id="PS50052"/>
    </source>
</evidence>
<protein>
    <recommendedName>
        <fullName evidence="3 9">Guanylate kinase</fullName>
        <ecNumber evidence="2 9">2.7.4.8</ecNumber>
    </recommendedName>
    <alternativeName>
        <fullName evidence="8 9">GMP kinase</fullName>
    </alternativeName>
</protein>
<dbReference type="Gene3D" id="3.30.63.10">
    <property type="entry name" value="Guanylate Kinase phosphate binding domain"/>
    <property type="match status" value="1"/>
</dbReference>
<dbReference type="AlphaFoldDB" id="E3CYA8"/>
<evidence type="ECO:0000313" key="11">
    <source>
        <dbReference type="EMBL" id="EFQ23641.1"/>
    </source>
</evidence>
<evidence type="ECO:0000256" key="1">
    <source>
        <dbReference type="ARBA" id="ARBA00005790"/>
    </source>
</evidence>
<proteinExistence type="inferred from homology"/>
<dbReference type="InterPro" id="IPR027417">
    <property type="entry name" value="P-loop_NTPase"/>
</dbReference>
<comment type="catalytic activity">
    <reaction evidence="9">
        <text>GMP + ATP = GDP + ADP</text>
        <dbReference type="Rhea" id="RHEA:20780"/>
        <dbReference type="ChEBI" id="CHEBI:30616"/>
        <dbReference type="ChEBI" id="CHEBI:58115"/>
        <dbReference type="ChEBI" id="CHEBI:58189"/>
        <dbReference type="ChEBI" id="CHEBI:456216"/>
        <dbReference type="EC" id="2.7.4.8"/>
    </reaction>
</comment>
<dbReference type="InterPro" id="IPR017665">
    <property type="entry name" value="Guanylate_kinase"/>
</dbReference>
<evidence type="ECO:0000313" key="12">
    <source>
        <dbReference type="Proteomes" id="UP000005096"/>
    </source>
</evidence>
<dbReference type="InterPro" id="IPR008144">
    <property type="entry name" value="Guanylate_kin-like_dom"/>
</dbReference>
<keyword evidence="7 9" id="KW-0067">ATP-binding</keyword>
<dbReference type="EMBL" id="CM001022">
    <property type="protein sequence ID" value="EFQ23641.1"/>
    <property type="molecule type" value="Genomic_DNA"/>
</dbReference>
<keyword evidence="9" id="KW-0963">Cytoplasm</keyword>
<sequence>MSRGILFVLSGPSGAGKGTLRRLLFQRLPGLAYSVSCTTRQPRPGETEGVEYHFVSEEAFREMIAQGRFLEWAKVHDHFYGTRASDVREVLERGLDVVLEIDVQGALQVKKAIPEAVTLFIDPPSVEELERRLSCRGTEAPEERRLRLMNAKAEMEQARSYDHRVVNDHLEEALEDLAHLVEFYRGKRMKEGTP</sequence>
<reference evidence="11 12" key="1">
    <citation type="journal article" date="2010" name="Stand. Genomic Sci.">
        <title>Non-contiguous finished genome sequence of Aminomonas paucivorans type strain (GLU-3).</title>
        <authorList>
            <person name="Pitluck S."/>
            <person name="Yasawong M."/>
            <person name="Held B."/>
            <person name="Lapidus A."/>
            <person name="Nolan M."/>
            <person name="Copeland A."/>
            <person name="Lucas S."/>
            <person name="Del Rio T.G."/>
            <person name="Tice H."/>
            <person name="Cheng J.F."/>
            <person name="Chertkov O."/>
            <person name="Goodwin L."/>
            <person name="Tapia R."/>
            <person name="Han C."/>
            <person name="Liolios K."/>
            <person name="Ivanova N."/>
            <person name="Mavromatis K."/>
            <person name="Ovchinnikova G."/>
            <person name="Pati A."/>
            <person name="Chen A."/>
            <person name="Palaniappan K."/>
            <person name="Land M."/>
            <person name="Hauser L."/>
            <person name="Chang Y.J."/>
            <person name="Jeffries C.D."/>
            <person name="Pukall R."/>
            <person name="Spring S."/>
            <person name="Rohde M."/>
            <person name="Sikorski J."/>
            <person name="Goker M."/>
            <person name="Woyke T."/>
            <person name="Bristow J."/>
            <person name="Eisen J.A."/>
            <person name="Markowitz V."/>
            <person name="Hugenholtz P."/>
            <person name="Kyrpides N.C."/>
            <person name="Klenk H.P."/>
        </authorList>
    </citation>
    <scope>NUCLEOTIDE SEQUENCE [LARGE SCALE GENOMIC DNA]</scope>
    <source>
        <strain evidence="11 12">DSM 12260</strain>
    </source>
</reference>
<comment type="similarity">
    <text evidence="1 9">Belongs to the guanylate kinase family.</text>
</comment>
<dbReference type="GO" id="GO:0004385">
    <property type="term" value="F:GMP kinase activity"/>
    <property type="evidence" value="ECO:0007669"/>
    <property type="project" value="UniProtKB-UniRule"/>
</dbReference>
<keyword evidence="6 9" id="KW-0418">Kinase</keyword>
<evidence type="ECO:0000256" key="8">
    <source>
        <dbReference type="ARBA" id="ARBA00030128"/>
    </source>
</evidence>